<name>A0A178U9P9_ARATH</name>
<dbReference type="Proteomes" id="UP000078284">
    <property type="component" value="Unassembled WGS sequence"/>
</dbReference>
<gene>
    <name evidence="1" type="ORF">AXX17_ATUG01300</name>
</gene>
<reference evidence="2" key="1">
    <citation type="journal article" date="2016" name="Proc. Natl. Acad. Sci. U.S.A.">
        <title>Chromosome-level assembly of Arabidopsis thaliana Ler reveals the extent of translocation and inversion polymorphisms.</title>
        <authorList>
            <person name="Zapata L."/>
            <person name="Ding J."/>
            <person name="Willing E.M."/>
            <person name="Hartwig B."/>
            <person name="Bezdan D."/>
            <person name="Jiao W.B."/>
            <person name="Patel V."/>
            <person name="Velikkakam James G."/>
            <person name="Koornneef M."/>
            <person name="Ossowski S."/>
            <person name="Schneeberger K."/>
        </authorList>
    </citation>
    <scope>NUCLEOTIDE SEQUENCE [LARGE SCALE GENOMIC DNA]</scope>
    <source>
        <strain evidence="2">cv. Landsberg erecta</strain>
    </source>
</reference>
<evidence type="ECO:0000313" key="1">
    <source>
        <dbReference type="EMBL" id="OAO89361.1"/>
    </source>
</evidence>
<dbReference type="EMBL" id="LUHQ01000011">
    <property type="protein sequence ID" value="OAO89361.1"/>
    <property type="molecule type" value="Genomic_DNA"/>
</dbReference>
<accession>A0A178U9P9</accession>
<proteinExistence type="predicted"/>
<protein>
    <submittedName>
        <fullName evidence="1">Uncharacterized protein</fullName>
    </submittedName>
</protein>
<evidence type="ECO:0000313" key="2">
    <source>
        <dbReference type="Proteomes" id="UP000078284"/>
    </source>
</evidence>
<sequence>MGTSELETGWDTHWDSSTEELRQTMLEVVRHDVNLRDDFINLLKQRFGEHYDRAYSLRPLAVEHKTLELQQTHEASADELLSMVNSKMPLGNFVEQVACFQPHEASFANLGKSLAIPKEKRLQGVHRFLFKRRYHKTRKKRSRCDLVKALKSYGMFCGSSLERLVNRKVKRTHLKGKRSNVGGVNRKGSIHELGTNNPMELEGIDYPAKEKSHVARCAGAELENGTNNFERKICENGIHEDNKLQIDDHSLELGVRVVSKGSKISIKSGQLRCFDKVLSLVIKADTGVKYALNFDNSNHVWKPGVLPTKLELWDGPEKCSNHGKVLELVCELHKHKAFKKGKAVEICAYWRRGYVLNKEMSLTNSCHYDQEFLSRSSEFDLNFEYKWISKLRPTGIHGTNPVFVIYNTSWDTIGNEDGLFQRSKTGIHELENMCGGLTFEVLAAPLKINYNFSFHLEDKMELYGGSNSKYGGLFTNTDKRKLMNMEDDDKKDKNSFSKDVRVYLCKEYMFTWTHLAVIYFFEFKSEKRLGICQGSQLAPESSTNSVTLFWLVFDRGKKNRISGYVMTIMLLDLKMCFLQATKKRDVQMLFLVKGFPKVPLETEAKDQFQNKQATKFRGLRVGDQSMVIICFVMGVCKYGWEEGKVQANPITNKLRFASYYVFKLCFDTFHGTCRTHVMLPANKSMENYVIGKADECVSNVAMGQVNSIDEDKFVGFIESSDLLLARIFWLLILENIARLYLLKTHLKQAEKYKETTYVLVETSFNGAKVDCNTSMLVLEFQNLSFIGGKLQLLVLGLRMKTITLQGNEFQDEKLLVSYERSLLVNWRSLEFKFKSVKSMCGWVYDKGKKKLRYVDDGNNTKKTDVGVADFVLEKLCLLRMEAIQELDSSGIILLVHGYRLELGGPTQQAAESHLEDKVNLLGRSIDRLWTSTIGSYWACPLVYRLGPK</sequence>
<comment type="caution">
    <text evidence="1">The sequence shown here is derived from an EMBL/GenBank/DDBJ whole genome shotgun (WGS) entry which is preliminary data.</text>
</comment>
<organism evidence="1 2">
    <name type="scientific">Arabidopsis thaliana</name>
    <name type="common">Mouse-ear cress</name>
    <dbReference type="NCBI Taxonomy" id="3702"/>
    <lineage>
        <taxon>Eukaryota</taxon>
        <taxon>Viridiplantae</taxon>
        <taxon>Streptophyta</taxon>
        <taxon>Embryophyta</taxon>
        <taxon>Tracheophyta</taxon>
        <taxon>Spermatophyta</taxon>
        <taxon>Magnoliopsida</taxon>
        <taxon>eudicotyledons</taxon>
        <taxon>Gunneridae</taxon>
        <taxon>Pentapetalae</taxon>
        <taxon>rosids</taxon>
        <taxon>malvids</taxon>
        <taxon>Brassicales</taxon>
        <taxon>Brassicaceae</taxon>
        <taxon>Camelineae</taxon>
        <taxon>Arabidopsis</taxon>
    </lineage>
</organism>
<dbReference type="AlphaFoldDB" id="A0A178U9P9"/>